<dbReference type="AlphaFoldDB" id="A0A448XPE8"/>
<evidence type="ECO:0000256" key="1">
    <source>
        <dbReference type="SAM" id="MobiDB-lite"/>
    </source>
</evidence>
<evidence type="ECO:0000313" key="3">
    <source>
        <dbReference type="Proteomes" id="UP000784294"/>
    </source>
</evidence>
<reference evidence="2" key="1">
    <citation type="submission" date="2018-11" db="EMBL/GenBank/DDBJ databases">
        <authorList>
            <consortium name="Pathogen Informatics"/>
        </authorList>
    </citation>
    <scope>NUCLEOTIDE SEQUENCE</scope>
</reference>
<feature type="region of interest" description="Disordered" evidence="1">
    <location>
        <begin position="120"/>
        <end position="142"/>
    </location>
</feature>
<keyword evidence="3" id="KW-1185">Reference proteome</keyword>
<dbReference type="EMBL" id="CAAALY010270174">
    <property type="protein sequence ID" value="VEL41621.1"/>
    <property type="molecule type" value="Genomic_DNA"/>
</dbReference>
<feature type="non-terminal residue" evidence="2">
    <location>
        <position position="1"/>
    </location>
</feature>
<gene>
    <name evidence="2" type="ORF">PXEA_LOCUS35061</name>
</gene>
<comment type="caution">
    <text evidence="2">The sequence shown here is derived from an EMBL/GenBank/DDBJ whole genome shotgun (WGS) entry which is preliminary data.</text>
</comment>
<protein>
    <submittedName>
        <fullName evidence="2">Uncharacterized protein</fullName>
    </submittedName>
</protein>
<organism evidence="2 3">
    <name type="scientific">Protopolystoma xenopodis</name>
    <dbReference type="NCBI Taxonomy" id="117903"/>
    <lineage>
        <taxon>Eukaryota</taxon>
        <taxon>Metazoa</taxon>
        <taxon>Spiralia</taxon>
        <taxon>Lophotrochozoa</taxon>
        <taxon>Platyhelminthes</taxon>
        <taxon>Monogenea</taxon>
        <taxon>Polyopisthocotylea</taxon>
        <taxon>Polystomatidea</taxon>
        <taxon>Polystomatidae</taxon>
        <taxon>Protopolystoma</taxon>
    </lineage>
</organism>
<evidence type="ECO:0000313" key="2">
    <source>
        <dbReference type="EMBL" id="VEL41621.1"/>
    </source>
</evidence>
<sequence>VGYAGDACDECAEGFFKNGPLCHQCYCTGKTKACLASAEHFFWNVTLENPYDHELTFRLARRTPYGGLEPLGPLNIDGKPMLERLKIYRLGDMERPEESVVIRQPPLDRGVFNLMVQIQPDSGKEASDENEPSIPIYVSKDT</sequence>
<accession>A0A448XPE8</accession>
<name>A0A448XPE8_9PLAT</name>
<dbReference type="Proteomes" id="UP000784294">
    <property type="component" value="Unassembled WGS sequence"/>
</dbReference>
<proteinExistence type="predicted"/>